<evidence type="ECO:0000313" key="2">
    <source>
        <dbReference type="Proteomes" id="UP000279470"/>
    </source>
</evidence>
<evidence type="ECO:0000313" key="1">
    <source>
        <dbReference type="EMBL" id="RST69950.1"/>
    </source>
</evidence>
<keyword evidence="2" id="KW-1185">Reference proteome</keyword>
<accession>A0A429XSL1</accession>
<dbReference type="Proteomes" id="UP000279470">
    <property type="component" value="Unassembled WGS sequence"/>
</dbReference>
<organism evidence="1 2">
    <name type="scientific">Candidatus Aquarickettsia rohweri</name>
    <dbReference type="NCBI Taxonomy" id="2602574"/>
    <lineage>
        <taxon>Bacteria</taxon>
        <taxon>Pseudomonadati</taxon>
        <taxon>Pseudomonadota</taxon>
        <taxon>Alphaproteobacteria</taxon>
        <taxon>Rickettsiales</taxon>
        <taxon>Candidatus Midichloriaceae</taxon>
        <taxon>Candidatus Aquarickettsia</taxon>
    </lineage>
</organism>
<gene>
    <name evidence="1" type="ORF">EIC27_02195</name>
</gene>
<protein>
    <submittedName>
        <fullName evidence="1">Uncharacterized protein</fullName>
    </submittedName>
</protein>
<dbReference type="RefSeq" id="WP_126044520.1">
    <property type="nucleotide sequence ID" value="NZ_RXFM01000020.1"/>
</dbReference>
<dbReference type="AlphaFoldDB" id="A0A429XSL1"/>
<name>A0A429XSL1_9RICK</name>
<sequence>MSIQCHETNNEKINHIKSLISNSSQSDYSQAFSHYYSTCSNGLLLGDIYDIMIFSVDKNTDITWEFINYYKPGFDQIFQIIVRSLVNQNFEFATRVINASYNIMSEQNYIELSVYCIQNFNYDTSISWLGYSANRFTNILELNIAQEVKKYVNSTEDYQRFSVEVMQKLVSFGKQELQEELSRDFNFLSNSLLLIIVSFAIEEKRDEISTYITDFIIAFNSPEGKTDNQESNVPTFMISFLISSSLHHMHEEFALYLVDKFSFSCDVKTLDLLNYMHDKKADNVFKKLTNKLSSTCNNEEKLKLMLRDVDLNEAKPSEDVIRKLISELKPSISEKQKEKIMEFSR</sequence>
<dbReference type="EMBL" id="RXFM01000020">
    <property type="protein sequence ID" value="RST69950.1"/>
    <property type="molecule type" value="Genomic_DNA"/>
</dbReference>
<comment type="caution">
    <text evidence="1">The sequence shown here is derived from an EMBL/GenBank/DDBJ whole genome shotgun (WGS) entry which is preliminary data.</text>
</comment>
<proteinExistence type="predicted"/>
<reference evidence="2" key="1">
    <citation type="submission" date="2018-11" db="EMBL/GenBank/DDBJ databases">
        <title>Phylogenetic, genomic, and biogeographic characterization of a novel and ubiquitous marine invertebrate-associated Rickettsiales parasite, Candidatus Marinoinvertebrata rohwerii, gen. nov., sp. nov.</title>
        <authorList>
            <person name="Klinges J.G."/>
            <person name="Rosales S.M."/>
            <person name="Mcminds R."/>
            <person name="Shaver E.C."/>
            <person name="Shantz A."/>
            <person name="Peters E.C."/>
            <person name="Burkepile D.E."/>
            <person name="Silliman B.R."/>
            <person name="Vega Thurber R.L."/>
        </authorList>
    </citation>
    <scope>NUCLEOTIDE SEQUENCE [LARGE SCALE GENOMIC DNA]</scope>
    <source>
        <strain evidence="2">a_cerv_44</strain>
    </source>
</reference>